<dbReference type="RefSeq" id="WP_136989598.1">
    <property type="nucleotide sequence ID" value="NZ_SZPQ01000009.1"/>
</dbReference>
<dbReference type="InterPro" id="IPR039556">
    <property type="entry name" value="ICL/PEPM"/>
</dbReference>
<accession>A0ABY2SQ33</accession>
<evidence type="ECO:0000256" key="4">
    <source>
        <dbReference type="ARBA" id="ARBA00023531"/>
    </source>
</evidence>
<evidence type="ECO:0000313" key="6">
    <source>
        <dbReference type="EMBL" id="TKI06849.1"/>
    </source>
</evidence>
<dbReference type="PROSITE" id="PS00161">
    <property type="entry name" value="ISOCITRATE_LYASE"/>
    <property type="match status" value="1"/>
</dbReference>
<dbReference type="NCBIfam" id="TIGR01346">
    <property type="entry name" value="isocit_lyase"/>
    <property type="match status" value="2"/>
</dbReference>
<name>A0ABY2SQ33_9HYPH</name>
<dbReference type="EC" id="4.1.3.1" evidence="1 5"/>
<dbReference type="PIRSF" id="PIRSF001362">
    <property type="entry name" value="Isocit_lyase"/>
    <property type="match status" value="1"/>
</dbReference>
<comment type="caution">
    <text evidence="6">The sequence shown here is derived from an EMBL/GenBank/DDBJ whole genome shotgun (WGS) entry which is preliminary data.</text>
</comment>
<evidence type="ECO:0000256" key="5">
    <source>
        <dbReference type="NCBIfam" id="TIGR01346"/>
    </source>
</evidence>
<dbReference type="Gene3D" id="3.20.20.60">
    <property type="entry name" value="Phosphoenolpyruvate-binding domains"/>
    <property type="match status" value="1"/>
</dbReference>
<keyword evidence="3 6" id="KW-0456">Lyase</keyword>
<dbReference type="InterPro" id="IPR006254">
    <property type="entry name" value="Isocitrate_lyase"/>
</dbReference>
<dbReference type="InterPro" id="IPR015813">
    <property type="entry name" value="Pyrv/PenolPyrv_kinase-like_dom"/>
</dbReference>
<dbReference type="PANTHER" id="PTHR21631:SF3">
    <property type="entry name" value="BIFUNCTIONAL GLYOXYLATE CYCLE PROTEIN"/>
    <property type="match status" value="1"/>
</dbReference>
<dbReference type="InterPro" id="IPR040442">
    <property type="entry name" value="Pyrv_kinase-like_dom_sf"/>
</dbReference>
<dbReference type="Pfam" id="PF00463">
    <property type="entry name" value="ICL"/>
    <property type="match status" value="2"/>
</dbReference>
<evidence type="ECO:0000256" key="1">
    <source>
        <dbReference type="ARBA" id="ARBA00012909"/>
    </source>
</evidence>
<proteinExistence type="predicted"/>
<dbReference type="PANTHER" id="PTHR21631">
    <property type="entry name" value="ISOCITRATE LYASE/MALATE SYNTHASE"/>
    <property type="match status" value="1"/>
</dbReference>
<organism evidence="6 7">
    <name type="scientific">Martelella alba</name>
    <dbReference type="NCBI Taxonomy" id="2590451"/>
    <lineage>
        <taxon>Bacteria</taxon>
        <taxon>Pseudomonadati</taxon>
        <taxon>Pseudomonadota</taxon>
        <taxon>Alphaproteobacteria</taxon>
        <taxon>Hyphomicrobiales</taxon>
        <taxon>Aurantimonadaceae</taxon>
        <taxon>Martelella</taxon>
    </lineage>
</organism>
<dbReference type="SUPFAM" id="SSF51621">
    <property type="entry name" value="Phosphoenolpyruvate/pyruvate domain"/>
    <property type="match status" value="1"/>
</dbReference>
<dbReference type="InterPro" id="IPR018523">
    <property type="entry name" value="Isocitrate_lyase_ph_CS"/>
</dbReference>
<dbReference type="EMBL" id="SZPQ01000009">
    <property type="protein sequence ID" value="TKI06849.1"/>
    <property type="molecule type" value="Genomic_DNA"/>
</dbReference>
<comment type="catalytic activity">
    <reaction evidence="4">
        <text>D-threo-isocitrate = glyoxylate + succinate</text>
        <dbReference type="Rhea" id="RHEA:13245"/>
        <dbReference type="ChEBI" id="CHEBI:15562"/>
        <dbReference type="ChEBI" id="CHEBI:30031"/>
        <dbReference type="ChEBI" id="CHEBI:36655"/>
        <dbReference type="EC" id="4.1.3.1"/>
    </reaction>
</comment>
<reference evidence="6 7" key="1">
    <citation type="submission" date="2019-04" db="EMBL/GenBank/DDBJ databases">
        <authorList>
            <person name="Li M."/>
            <person name="Gao C."/>
        </authorList>
    </citation>
    <scope>NUCLEOTIDE SEQUENCE [LARGE SCALE GENOMIC DNA]</scope>
    <source>
        <strain evidence="6 7">BGMRC 2031</strain>
    </source>
</reference>
<evidence type="ECO:0000256" key="2">
    <source>
        <dbReference type="ARBA" id="ARBA00017446"/>
    </source>
</evidence>
<gene>
    <name evidence="6" type="primary">aceA</name>
    <name evidence="6" type="ORF">FCN80_07780</name>
</gene>
<keyword evidence="7" id="KW-1185">Reference proteome</keyword>
<dbReference type="NCBIfam" id="NF011645">
    <property type="entry name" value="PRK15063.1"/>
    <property type="match status" value="1"/>
</dbReference>
<sequence>MSITSRIHSAQQLEQDWQKPRWEGIVRPYQAKDVINLRGSVNPACTLAQRGAERLWDLLHGGARKEYVNCLGVLTGGQALQQAKAGIEAIYLSGWQVAADANLAAAMYPDQSLYPSNSVPAVVQRINNTFRRADQIQWANGIEPGDPRYIDYFLPIVADAEAGFGGVLNAFELMKAMIETGAAAVHFEDQLASVKKCGHMGGKVLVPTQEAVQKLIAARLAADVMGVPTLLVARTDADAADLLTSDCDSRDQRFITGERTVEGFFRTQAGVEQAISRGLAYAPYADLVWCETSTPDLAQARRFAEAIHDRFPGKMLAYNCSPSFNWKKNLDDRTIARFQDELSDMGYRYQFITLAGIHSMWFNMFDLAHAYAQGEGMKHYVEKVQQREFAAMAQGYTFSSHQQEVGTGYFDKVTTLIQGGASSVTALTGSTEEQQF</sequence>
<evidence type="ECO:0000256" key="3">
    <source>
        <dbReference type="ARBA" id="ARBA00023239"/>
    </source>
</evidence>
<dbReference type="CDD" id="cd00377">
    <property type="entry name" value="ICL_PEPM"/>
    <property type="match status" value="1"/>
</dbReference>
<dbReference type="Proteomes" id="UP000305202">
    <property type="component" value="Unassembled WGS sequence"/>
</dbReference>
<evidence type="ECO:0000313" key="7">
    <source>
        <dbReference type="Proteomes" id="UP000305202"/>
    </source>
</evidence>
<protein>
    <recommendedName>
        <fullName evidence="2 5">Isocitrate lyase</fullName>
        <ecNumber evidence="1 5">4.1.3.1</ecNumber>
    </recommendedName>
</protein>
<dbReference type="GO" id="GO:0004451">
    <property type="term" value="F:isocitrate lyase activity"/>
    <property type="evidence" value="ECO:0007669"/>
    <property type="project" value="UniProtKB-EC"/>
</dbReference>